<protein>
    <recommendedName>
        <fullName evidence="1">DUF7869 domain-containing protein</fullName>
    </recommendedName>
</protein>
<sequence length="186" mass="20894">MMKSDAAKSTMPESDTLTVVMDLQKVFSLPKLSHSDMYYSRQVSCYNFGLHVSDTGNAIMCVWHEGQSGRGGSKMASCLFQASNSGVLSTHKRKLCVWSDNCAGQIKNRMLLFMYKYLVASGMFDEVEHKFLISGHSFSSADRDFALIEKTAKHSKMESVEDVKKVIERARPSKPFKVLDMTLVQN</sequence>
<dbReference type="PANTHER" id="PTHR34415">
    <property type="entry name" value="INTEGRASE CATALYTIC DOMAIN-CONTAINING PROTEIN"/>
    <property type="match status" value="1"/>
</dbReference>
<feature type="domain" description="DUF7869" evidence="1">
    <location>
        <begin position="92"/>
        <end position="173"/>
    </location>
</feature>
<proteinExistence type="predicted"/>
<dbReference type="EMBL" id="GEBQ01018328">
    <property type="protein sequence ID" value="JAT21649.1"/>
    <property type="molecule type" value="Transcribed_RNA"/>
</dbReference>
<dbReference type="PANTHER" id="PTHR34415:SF1">
    <property type="entry name" value="INTEGRASE CATALYTIC DOMAIN-CONTAINING PROTEIN"/>
    <property type="match status" value="1"/>
</dbReference>
<dbReference type="AlphaFoldDB" id="A0A1B6LD94"/>
<dbReference type="InterPro" id="IPR057191">
    <property type="entry name" value="DUF7869"/>
</dbReference>
<evidence type="ECO:0000259" key="1">
    <source>
        <dbReference type="Pfam" id="PF25273"/>
    </source>
</evidence>
<gene>
    <name evidence="2" type="ORF">g.49327</name>
</gene>
<dbReference type="Pfam" id="PF25273">
    <property type="entry name" value="DUF7869"/>
    <property type="match status" value="1"/>
</dbReference>
<accession>A0A1B6LD94</accession>
<organism evidence="2">
    <name type="scientific">Graphocephala atropunctata</name>
    <dbReference type="NCBI Taxonomy" id="36148"/>
    <lineage>
        <taxon>Eukaryota</taxon>
        <taxon>Metazoa</taxon>
        <taxon>Ecdysozoa</taxon>
        <taxon>Arthropoda</taxon>
        <taxon>Hexapoda</taxon>
        <taxon>Insecta</taxon>
        <taxon>Pterygota</taxon>
        <taxon>Neoptera</taxon>
        <taxon>Paraneoptera</taxon>
        <taxon>Hemiptera</taxon>
        <taxon>Auchenorrhyncha</taxon>
        <taxon>Membracoidea</taxon>
        <taxon>Cicadellidae</taxon>
        <taxon>Cicadellinae</taxon>
        <taxon>Cicadellini</taxon>
        <taxon>Graphocephala</taxon>
    </lineage>
</organism>
<reference evidence="2" key="1">
    <citation type="submission" date="2015-11" db="EMBL/GenBank/DDBJ databases">
        <title>De novo transcriptome assembly of four potential Pierce s Disease insect vectors from Arizona vineyards.</title>
        <authorList>
            <person name="Tassone E.E."/>
        </authorList>
    </citation>
    <scope>NUCLEOTIDE SEQUENCE</scope>
</reference>
<evidence type="ECO:0000313" key="2">
    <source>
        <dbReference type="EMBL" id="JAT21649.1"/>
    </source>
</evidence>
<name>A0A1B6LD94_9HEMI</name>